<dbReference type="AlphaFoldDB" id="A0A2Z7BXN7"/>
<protein>
    <submittedName>
        <fullName evidence="2">Uncharacterized protein</fullName>
    </submittedName>
</protein>
<reference evidence="2 3" key="1">
    <citation type="journal article" date="2015" name="Proc. Natl. Acad. Sci. U.S.A.">
        <title>The resurrection genome of Boea hygrometrica: A blueprint for survival of dehydration.</title>
        <authorList>
            <person name="Xiao L."/>
            <person name="Yang G."/>
            <person name="Zhang L."/>
            <person name="Yang X."/>
            <person name="Zhao S."/>
            <person name="Ji Z."/>
            <person name="Zhou Q."/>
            <person name="Hu M."/>
            <person name="Wang Y."/>
            <person name="Chen M."/>
            <person name="Xu Y."/>
            <person name="Jin H."/>
            <person name="Xiao X."/>
            <person name="Hu G."/>
            <person name="Bao F."/>
            <person name="Hu Y."/>
            <person name="Wan P."/>
            <person name="Li L."/>
            <person name="Deng X."/>
            <person name="Kuang T."/>
            <person name="Xiang C."/>
            <person name="Zhu J.K."/>
            <person name="Oliver M.J."/>
            <person name="He Y."/>
        </authorList>
    </citation>
    <scope>NUCLEOTIDE SEQUENCE [LARGE SCALE GENOMIC DNA]</scope>
    <source>
        <strain evidence="3">cv. XS01</strain>
    </source>
</reference>
<evidence type="ECO:0000313" key="2">
    <source>
        <dbReference type="EMBL" id="KZV39154.1"/>
    </source>
</evidence>
<dbReference type="EMBL" id="KV001309">
    <property type="protein sequence ID" value="KZV39154.1"/>
    <property type="molecule type" value="Genomic_DNA"/>
</dbReference>
<evidence type="ECO:0000256" key="1">
    <source>
        <dbReference type="SAM" id="MobiDB-lite"/>
    </source>
</evidence>
<feature type="compositionally biased region" description="Polar residues" evidence="1">
    <location>
        <begin position="199"/>
        <end position="219"/>
    </location>
</feature>
<gene>
    <name evidence="2" type="ORF">F511_12299</name>
</gene>
<keyword evidence="3" id="KW-1185">Reference proteome</keyword>
<evidence type="ECO:0000313" key="3">
    <source>
        <dbReference type="Proteomes" id="UP000250235"/>
    </source>
</evidence>
<sequence length="291" mass="32067">MFASRARADFPCLREVSSRGWGCDAITAIRRDPLALPSGPITRGRSKKFKEALHGLILSTQEMFKEEGNPAHEKLVGGCVRYRCSISESVSIQVFDLFPDLDAASYIVSSKFSETQLELVRRNLMGSDDNLSGEILLGKKAESDGSLNGLRSNDNFVVEMEPFSFTIDKLMNINPTVTRNFSRKASTRVGDSILNVNQRVTRSPSTSSRGMDNMSTATSLHGDRTAEEAADDSAAPLLHHQITISNGTVDASASESKPVAKRFSFRSRSIDPRRDIPLLRNYVSQIHIVNV</sequence>
<proteinExistence type="predicted"/>
<feature type="region of interest" description="Disordered" evidence="1">
    <location>
        <begin position="199"/>
        <end position="224"/>
    </location>
</feature>
<accession>A0A2Z7BXN7</accession>
<dbReference type="Proteomes" id="UP000250235">
    <property type="component" value="Unassembled WGS sequence"/>
</dbReference>
<name>A0A2Z7BXN7_9LAMI</name>
<organism evidence="2 3">
    <name type="scientific">Dorcoceras hygrometricum</name>
    <dbReference type="NCBI Taxonomy" id="472368"/>
    <lineage>
        <taxon>Eukaryota</taxon>
        <taxon>Viridiplantae</taxon>
        <taxon>Streptophyta</taxon>
        <taxon>Embryophyta</taxon>
        <taxon>Tracheophyta</taxon>
        <taxon>Spermatophyta</taxon>
        <taxon>Magnoliopsida</taxon>
        <taxon>eudicotyledons</taxon>
        <taxon>Gunneridae</taxon>
        <taxon>Pentapetalae</taxon>
        <taxon>asterids</taxon>
        <taxon>lamiids</taxon>
        <taxon>Lamiales</taxon>
        <taxon>Gesneriaceae</taxon>
        <taxon>Didymocarpoideae</taxon>
        <taxon>Trichosporeae</taxon>
        <taxon>Loxocarpinae</taxon>
        <taxon>Dorcoceras</taxon>
    </lineage>
</organism>
<dbReference type="OrthoDB" id="893253at2759"/>